<feature type="domain" description="Methyltransferase type 11" evidence="4">
    <location>
        <begin position="39"/>
        <end position="127"/>
    </location>
</feature>
<sequence>MKLIEKNFSKYSQFYEKYANIQKEVSLEFKKYFFVGKGLDLGCGTGFLTQVVKNDFNKIIGVDISKNMIDIYNKKGFIGITADIQSLPFKKNSIDFAVSSFALHWTDIKKSFKEIYRVLKEEGKFVFNIPIKDSLSEIHNILDKETFKFYSKDCVVESLKPYFRIENITIKQKKLSFENGKDLSLYFKLTGTSLNQKDKTIGEKLKNIKKLFNTSYPINTKFKLLFIEAIKS</sequence>
<dbReference type="OrthoDB" id="9772751at2"/>
<dbReference type="PANTHER" id="PTHR44942:SF4">
    <property type="entry name" value="METHYLTRANSFERASE TYPE 11 DOMAIN-CONTAINING PROTEIN"/>
    <property type="match status" value="1"/>
</dbReference>
<accession>A0A3M0BL32</accession>
<evidence type="ECO:0000313" key="5">
    <source>
        <dbReference type="EMBL" id="RMA97144.1"/>
    </source>
</evidence>
<keyword evidence="3 5" id="KW-0808">Transferase</keyword>
<reference evidence="5 6" key="1">
    <citation type="submission" date="2018-10" db="EMBL/GenBank/DDBJ databases">
        <title>Genomic Encyclopedia of Archaeal and Bacterial Type Strains, Phase II (KMG-II): from individual species to whole genera.</title>
        <authorList>
            <person name="Goeker M."/>
        </authorList>
    </citation>
    <scope>NUCLEOTIDE SEQUENCE [LARGE SCALE GENOMIC DNA]</scope>
    <source>
        <strain evidence="5 6">VM1</strain>
    </source>
</reference>
<evidence type="ECO:0000256" key="1">
    <source>
        <dbReference type="ARBA" id="ARBA00008361"/>
    </source>
</evidence>
<proteinExistence type="inferred from homology"/>
<dbReference type="GO" id="GO:0008757">
    <property type="term" value="F:S-adenosylmethionine-dependent methyltransferase activity"/>
    <property type="evidence" value="ECO:0007669"/>
    <property type="project" value="InterPro"/>
</dbReference>
<comment type="similarity">
    <text evidence="1">Belongs to the methyltransferase superfamily.</text>
</comment>
<name>A0A3M0BL32_9AQUI</name>
<keyword evidence="6" id="KW-1185">Reference proteome</keyword>
<protein>
    <submittedName>
        <fullName evidence="5">Malonyl-CoA O-methyltransferase</fullName>
    </submittedName>
</protein>
<evidence type="ECO:0000259" key="4">
    <source>
        <dbReference type="Pfam" id="PF08241"/>
    </source>
</evidence>
<evidence type="ECO:0000313" key="6">
    <source>
        <dbReference type="Proteomes" id="UP000280842"/>
    </source>
</evidence>
<dbReference type="Pfam" id="PF08241">
    <property type="entry name" value="Methyltransf_11"/>
    <property type="match status" value="1"/>
</dbReference>
<comment type="caution">
    <text evidence="5">The sequence shown here is derived from an EMBL/GenBank/DDBJ whole genome shotgun (WGS) entry which is preliminary data.</text>
</comment>
<dbReference type="InterPro" id="IPR013216">
    <property type="entry name" value="Methyltransf_11"/>
</dbReference>
<dbReference type="CDD" id="cd02440">
    <property type="entry name" value="AdoMet_MTases"/>
    <property type="match status" value="1"/>
</dbReference>
<gene>
    <name evidence="5" type="ORF">CLV39_0799</name>
</gene>
<evidence type="ECO:0000256" key="3">
    <source>
        <dbReference type="ARBA" id="ARBA00022679"/>
    </source>
</evidence>
<dbReference type="RefSeq" id="WP_121922931.1">
    <property type="nucleotide sequence ID" value="NZ_REFO01000011.1"/>
</dbReference>
<dbReference type="GO" id="GO:0032259">
    <property type="term" value="P:methylation"/>
    <property type="evidence" value="ECO:0007669"/>
    <property type="project" value="UniProtKB-KW"/>
</dbReference>
<dbReference type="PANTHER" id="PTHR44942">
    <property type="entry name" value="METHYLTRANSF_11 DOMAIN-CONTAINING PROTEIN"/>
    <property type="match status" value="1"/>
</dbReference>
<dbReference type="InterPro" id="IPR051052">
    <property type="entry name" value="Diverse_substrate_MTase"/>
</dbReference>
<dbReference type="Proteomes" id="UP000280842">
    <property type="component" value="Unassembled WGS sequence"/>
</dbReference>
<dbReference type="Gene3D" id="3.40.50.150">
    <property type="entry name" value="Vaccinia Virus protein VP39"/>
    <property type="match status" value="1"/>
</dbReference>
<organism evidence="5 6">
    <name type="scientific">Hydrogenothermus marinus</name>
    <dbReference type="NCBI Taxonomy" id="133270"/>
    <lineage>
        <taxon>Bacteria</taxon>
        <taxon>Pseudomonadati</taxon>
        <taxon>Aquificota</taxon>
        <taxon>Aquificia</taxon>
        <taxon>Aquificales</taxon>
        <taxon>Hydrogenothermaceae</taxon>
        <taxon>Hydrogenothermus</taxon>
    </lineage>
</organism>
<dbReference type="InterPro" id="IPR029063">
    <property type="entry name" value="SAM-dependent_MTases_sf"/>
</dbReference>
<dbReference type="AlphaFoldDB" id="A0A3M0BL32"/>
<dbReference type="EMBL" id="REFO01000011">
    <property type="protein sequence ID" value="RMA97144.1"/>
    <property type="molecule type" value="Genomic_DNA"/>
</dbReference>
<evidence type="ECO:0000256" key="2">
    <source>
        <dbReference type="ARBA" id="ARBA00022603"/>
    </source>
</evidence>
<dbReference type="SUPFAM" id="SSF53335">
    <property type="entry name" value="S-adenosyl-L-methionine-dependent methyltransferases"/>
    <property type="match status" value="1"/>
</dbReference>
<keyword evidence="2 5" id="KW-0489">Methyltransferase</keyword>